<dbReference type="EMBL" id="JABMIG020000019">
    <property type="protein sequence ID" value="KAL3802503.1"/>
    <property type="molecule type" value="Genomic_DNA"/>
</dbReference>
<proteinExistence type="predicted"/>
<evidence type="ECO:0000256" key="2">
    <source>
        <dbReference type="ARBA" id="ARBA00022741"/>
    </source>
</evidence>
<sequence length="1827" mass="201489">MSRHVHPPRLPRLLLATLILYYSSFHEAPSFCEARRMALLPHSTRTKHSSSSSSSPHSSVLLLYRGGEVMDHPPPDNGAGGSHATERDEEDSTLHDDIGNDNDTEQQQQPQSQQCSSPAATALHVKANVSSSHEGHVAEAQSSTSSSSTHTDGHRKNKRHKKSNAVGDPDGNSSDDEEEDDPTDDDDEEDLQQELREFERRSEERDGQESERDEFQQLVELAQQREGMKLKLEQMEAERDRRRYEMRMDKEQGAPSPSEEEKSRPSLEITVEEVIDSNHNHYDNEEDEDEEGTTLASTSMMEASIDSSTSYHMTGPDVPKEDAVMKRQRKYKRGFLTKNTNLKNNNNNNNNVHTTITTANNNSNLSTKHASNRTTQRKVTTIDSTTMDKILVSAFRPMLYLPPPPPRLPSPGGSVSLKTIDVASRRRLDRRTLYHGLLAELGGCHYSNVGNTDAGTTTTTATGAASTVHANKANLIRRKYLDAETSRSLRGALSLACQPKWRERVTMGGVSSVRGRTASKPKMERGVMDKEGGNNNSQEQDEEMEEEEEEEEEEDDDEYNDGLTDGAELPEWWYRGGVCLFPPLDGDDMSASDLTSKSELLQSSIKPQQQYGPQGMGMDGQNGFFGPPDLNNEEGYNAPSTPVKPWRCTMGMQETLAMALAHSLSCGLALIDDESLSLVRERVEQSLADLAAKQEESNEAAPTIDPEELRNAALLKHLVRLANEGKISLSDDNSSSDAKSTAYGKISDRMERDMELDLDDCNDDLAVESLRLMKEDERYWFESHKSENDESKKHRLLSLVLFIRSDSAQSILKSKSAVETLAHECVKKDSIHLLMLGGKGIDASTTSLPDENNVGVANGRMHRHQSGRGKAFSMMSNFPPGTPEFNAQLENSQRPGQFGPGAFNANNINASGINDPEGSRRFNIFLARTVDQTGRPQIMGTIAPPQAGNLFPTILANMAKDNLRKIKEEGIDEDNEQQAFFIKQMEELINQVEQQMVQDGDNHPTDSTNTAFFNATITSPFGSEVMNQGNNAESGNGNFGPPPEVVRRAIQDAMTGVIDRLAQMSTTNSGAGIPMNIARAFSQVLSNENLRRGIAENLSRAAPALIDPRCQGVMLSVYVPPGPEHPNKGMMPGDQFKNPKQTQPQAPDTIAKGNTPHGVGGWLNKILSSSSDKGKTVEEDLPTSVSKESDDETSTAASDTPNNAHRDEAVEEKPASVESQQSEKLMHQPESSKQTKPTKSKRKRSMDRARTLAVAAAALAGAKKEQKEKGKHQSPVKLTPQQRATRNLIRLQALCRSVPLRSPVDPVRQRSWEAWSDREEGSVVFRKNGSALLSHLEKRKLSIELNGSRGAGTVLRQMLSVKDVSSDMDNIIKCAVELEAAKSQRHDESPWGVTKKSTSEEAKRPVDKTLVSFLQRHNGGNHLKTVSETESTETRFIHPSSLELALSHICGVSPSPGSHGASTPSTSVLASHRTKEDLMALAEDKHERALIPNCVMPQDIGVTYDMIGGLSEVKELLRQSITYPLKFPHLYNEGIAREAVKGVLLFGPPGTGKTMLAKAVATEGGASFLSVDASSVENKWLGESEKNAKAVFTLARRLAPCVIFIDEVDSLLSSREGSSDDSAHGTLTSVKTTMMSEWDGLNSGTNGKGDAGSDRVVVIGSTNRPFDLDEAVLRRFPRRILVDLPDLETRREILEVTLSENRLGPDVNLTKIAERLEGYTGSDLKEVCREAVVQISHEQARMLDRGEMLDEDNDDLIEGGATSGESGFQMLRPVTMRDFEAAMRKLKRSVSETGRELARVWEWNDEYGEIKKTNKRDTLPQMMNMFL</sequence>
<dbReference type="SMART" id="SM00382">
    <property type="entry name" value="AAA"/>
    <property type="match status" value="1"/>
</dbReference>
<keyword evidence="2" id="KW-0547">Nucleotide-binding</keyword>
<feature type="compositionally biased region" description="Low complexity" evidence="5">
    <location>
        <begin position="106"/>
        <end position="118"/>
    </location>
</feature>
<evidence type="ECO:0000259" key="7">
    <source>
        <dbReference type="SMART" id="SM00382"/>
    </source>
</evidence>
<comment type="subcellular location">
    <subcellularLocation>
        <location evidence="1">Mitochondrion outer membrane</location>
        <topology evidence="1">Single-pass membrane protein</topology>
    </subcellularLocation>
</comment>
<reference evidence="8 9" key="1">
    <citation type="journal article" date="2020" name="G3 (Bethesda)">
        <title>Improved Reference Genome for Cyclotella cryptica CCMP332, a Model for Cell Wall Morphogenesis, Salinity Adaptation, and Lipid Production in Diatoms (Bacillariophyta).</title>
        <authorList>
            <person name="Roberts W.R."/>
            <person name="Downey K.M."/>
            <person name="Ruck E.C."/>
            <person name="Traller J.C."/>
            <person name="Alverson A.J."/>
        </authorList>
    </citation>
    <scope>NUCLEOTIDE SEQUENCE [LARGE SCALE GENOMIC DNA]</scope>
    <source>
        <strain evidence="8 9">CCMP332</strain>
    </source>
</reference>
<dbReference type="InterPro" id="IPR041569">
    <property type="entry name" value="AAA_lid_3"/>
</dbReference>
<keyword evidence="4" id="KW-0067">ATP-binding</keyword>
<evidence type="ECO:0000256" key="6">
    <source>
        <dbReference type="SAM" id="SignalP"/>
    </source>
</evidence>
<feature type="region of interest" description="Disordered" evidence="5">
    <location>
        <begin position="1121"/>
        <end position="1249"/>
    </location>
</feature>
<keyword evidence="6" id="KW-0732">Signal</keyword>
<keyword evidence="3" id="KW-0472">Membrane</keyword>
<dbReference type="InterPro" id="IPR051701">
    <property type="entry name" value="Mito_OM_Translocase_MSP1"/>
</dbReference>
<feature type="signal peptide" evidence="6">
    <location>
        <begin position="1"/>
        <end position="34"/>
    </location>
</feature>
<feature type="region of interest" description="Disordered" evidence="5">
    <location>
        <begin position="67"/>
        <end position="266"/>
    </location>
</feature>
<accession>A0ABD3QPZ9</accession>
<feature type="compositionally biased region" description="Polar residues" evidence="5">
    <location>
        <begin position="1194"/>
        <end position="1203"/>
    </location>
</feature>
<feature type="region of interest" description="Disordered" evidence="5">
    <location>
        <begin position="507"/>
        <end position="566"/>
    </location>
</feature>
<dbReference type="SUPFAM" id="SSF52540">
    <property type="entry name" value="P-loop containing nucleoside triphosphate hydrolases"/>
    <property type="match status" value="1"/>
</dbReference>
<feature type="compositionally biased region" description="Basic residues" evidence="5">
    <location>
        <begin position="153"/>
        <end position="163"/>
    </location>
</feature>
<dbReference type="InterPro" id="IPR003959">
    <property type="entry name" value="ATPase_AAA_core"/>
</dbReference>
<evidence type="ECO:0000256" key="5">
    <source>
        <dbReference type="SAM" id="MobiDB-lite"/>
    </source>
</evidence>
<keyword evidence="9" id="KW-1185">Reference proteome</keyword>
<dbReference type="InterPro" id="IPR027417">
    <property type="entry name" value="P-loop_NTPase"/>
</dbReference>
<feature type="chain" id="PRO_5044768397" description="AAA+ ATPase domain-containing protein" evidence="6">
    <location>
        <begin position="35"/>
        <end position="1827"/>
    </location>
</feature>
<dbReference type="Pfam" id="PF17862">
    <property type="entry name" value="AAA_lid_3"/>
    <property type="match status" value="1"/>
</dbReference>
<evidence type="ECO:0000256" key="4">
    <source>
        <dbReference type="ARBA" id="ARBA00022840"/>
    </source>
</evidence>
<evidence type="ECO:0000256" key="3">
    <source>
        <dbReference type="ARBA" id="ARBA00022787"/>
    </source>
</evidence>
<dbReference type="PANTHER" id="PTHR45644">
    <property type="entry name" value="AAA ATPASE, PUTATIVE (AFU_ORTHOLOGUE AFUA_2G12920)-RELATED-RELATED"/>
    <property type="match status" value="1"/>
</dbReference>
<feature type="compositionally biased region" description="Basic and acidic residues" evidence="5">
    <location>
        <begin position="521"/>
        <end position="532"/>
    </location>
</feature>
<dbReference type="GO" id="GO:0005524">
    <property type="term" value="F:ATP binding"/>
    <property type="evidence" value="ECO:0007669"/>
    <property type="project" value="UniProtKB-KW"/>
</dbReference>
<feature type="compositionally biased region" description="Acidic residues" evidence="5">
    <location>
        <begin position="539"/>
        <end position="560"/>
    </location>
</feature>
<keyword evidence="3" id="KW-1000">Mitochondrion outer membrane</keyword>
<dbReference type="GO" id="GO:0005741">
    <property type="term" value="C:mitochondrial outer membrane"/>
    <property type="evidence" value="ECO:0007669"/>
    <property type="project" value="UniProtKB-SubCell"/>
</dbReference>
<feature type="compositionally biased region" description="Polar residues" evidence="5">
    <location>
        <begin position="1217"/>
        <end position="1235"/>
    </location>
</feature>
<dbReference type="Proteomes" id="UP001516023">
    <property type="component" value="Unassembled WGS sequence"/>
</dbReference>
<evidence type="ECO:0000313" key="9">
    <source>
        <dbReference type="Proteomes" id="UP001516023"/>
    </source>
</evidence>
<feature type="compositionally biased region" description="Basic and acidic residues" evidence="5">
    <location>
        <begin position="226"/>
        <end position="252"/>
    </location>
</feature>
<feature type="compositionally biased region" description="Basic and acidic residues" evidence="5">
    <location>
        <begin position="193"/>
        <end position="215"/>
    </location>
</feature>
<dbReference type="Gene3D" id="3.40.50.300">
    <property type="entry name" value="P-loop containing nucleotide triphosphate hydrolases"/>
    <property type="match status" value="1"/>
</dbReference>
<dbReference type="PANTHER" id="PTHR45644:SF56">
    <property type="entry name" value="AAA ATPASE, PUTATIVE (AFU_ORTHOLOGUE AFUA_2G12920)-RELATED"/>
    <property type="match status" value="1"/>
</dbReference>
<protein>
    <recommendedName>
        <fullName evidence="7">AAA+ ATPase domain-containing protein</fullName>
    </recommendedName>
</protein>
<evidence type="ECO:0000313" key="8">
    <source>
        <dbReference type="EMBL" id="KAL3802503.1"/>
    </source>
</evidence>
<feature type="region of interest" description="Disordered" evidence="5">
    <location>
        <begin position="1258"/>
        <end position="1277"/>
    </location>
</feature>
<keyword evidence="3" id="KW-0496">Mitochondrion</keyword>
<comment type="caution">
    <text evidence="8">The sequence shown here is derived from an EMBL/GenBank/DDBJ whole genome shotgun (WGS) entry which is preliminary data.</text>
</comment>
<feature type="compositionally biased region" description="Acidic residues" evidence="5">
    <location>
        <begin position="173"/>
        <end position="192"/>
    </location>
</feature>
<dbReference type="InterPro" id="IPR003593">
    <property type="entry name" value="AAA+_ATPase"/>
</dbReference>
<name>A0ABD3QPZ9_9STRA</name>
<dbReference type="Pfam" id="PF00004">
    <property type="entry name" value="AAA"/>
    <property type="match status" value="1"/>
</dbReference>
<feature type="compositionally biased region" description="Basic and acidic residues" evidence="5">
    <location>
        <begin position="1204"/>
        <end position="1215"/>
    </location>
</feature>
<feature type="compositionally biased region" description="Basic residues" evidence="5">
    <location>
        <begin position="1236"/>
        <end position="1245"/>
    </location>
</feature>
<organism evidence="8 9">
    <name type="scientific">Cyclotella cryptica</name>
    <dbReference type="NCBI Taxonomy" id="29204"/>
    <lineage>
        <taxon>Eukaryota</taxon>
        <taxon>Sar</taxon>
        <taxon>Stramenopiles</taxon>
        <taxon>Ochrophyta</taxon>
        <taxon>Bacillariophyta</taxon>
        <taxon>Coscinodiscophyceae</taxon>
        <taxon>Thalassiosirophycidae</taxon>
        <taxon>Stephanodiscales</taxon>
        <taxon>Stephanodiscaceae</taxon>
        <taxon>Cyclotella</taxon>
    </lineage>
</organism>
<dbReference type="Gene3D" id="1.10.8.60">
    <property type="match status" value="1"/>
</dbReference>
<gene>
    <name evidence="8" type="ORF">HJC23_012522</name>
</gene>
<feature type="domain" description="AAA+ ATPase" evidence="7">
    <location>
        <begin position="1539"/>
        <end position="1686"/>
    </location>
</feature>
<evidence type="ECO:0000256" key="1">
    <source>
        <dbReference type="ARBA" id="ARBA00004572"/>
    </source>
</evidence>